<dbReference type="RefSeq" id="WP_077536132.1">
    <property type="nucleotide sequence ID" value="NZ_CP019628.1"/>
</dbReference>
<sequence length="63" mass="7036">MENIFIYLCTIKGLGEFKTPLNMVISGNKADKQNDIGDKAFYLVVISESFRVNQAPKLLKGLT</sequence>
<protein>
    <submittedName>
        <fullName evidence="1">Uncharacterized protein</fullName>
    </submittedName>
</protein>
<accession>A0A1Q2GWF3</accession>
<dbReference type="KEGG" id="paln:B0W48_06220"/>
<dbReference type="EMBL" id="CP019628">
    <property type="protein sequence ID" value="AQP99433.1"/>
    <property type="molecule type" value="Genomic_DNA"/>
</dbReference>
<dbReference type="STRING" id="247523.B0W48_06220"/>
<dbReference type="Proteomes" id="UP000188243">
    <property type="component" value="Chromosome"/>
</dbReference>
<proteinExistence type="predicted"/>
<evidence type="ECO:0000313" key="2">
    <source>
        <dbReference type="Proteomes" id="UP000188243"/>
    </source>
</evidence>
<gene>
    <name evidence="1" type="ORF">B0W48_06220</name>
</gene>
<evidence type="ECO:0000313" key="1">
    <source>
        <dbReference type="EMBL" id="AQP99433.1"/>
    </source>
</evidence>
<dbReference type="AlphaFoldDB" id="A0A1Q2GWF3"/>
<name>A0A1Q2GWF3_9GAMM</name>
<reference evidence="1 2" key="1">
    <citation type="submission" date="2017-02" db="EMBL/GenBank/DDBJ databases">
        <title>Complete genome sequence of the cold-active Pseudoalteromonas aliena strain EH1 isolated from Arctic seawater.</title>
        <authorList>
            <person name="Kim E."/>
            <person name="Heo E."/>
            <person name="Kim H."/>
            <person name="Kim D."/>
        </authorList>
    </citation>
    <scope>NUCLEOTIDE SEQUENCE [LARGE SCALE GENOMIC DNA]</scope>
    <source>
        <strain evidence="1 2">EH1</strain>
    </source>
</reference>
<organism evidence="1 2">
    <name type="scientific">Pseudoalteromonas aliena</name>
    <dbReference type="NCBI Taxonomy" id="247523"/>
    <lineage>
        <taxon>Bacteria</taxon>
        <taxon>Pseudomonadati</taxon>
        <taxon>Pseudomonadota</taxon>
        <taxon>Gammaproteobacteria</taxon>
        <taxon>Alteromonadales</taxon>
        <taxon>Pseudoalteromonadaceae</taxon>
        <taxon>Pseudoalteromonas</taxon>
    </lineage>
</organism>